<name>A0AAW2EL40_9HYME</name>
<reference evidence="1 2" key="1">
    <citation type="submission" date="2023-03" db="EMBL/GenBank/DDBJ databases">
        <title>High recombination rates correlate with genetic variation in Cardiocondyla obscurior ants.</title>
        <authorList>
            <person name="Errbii M."/>
        </authorList>
    </citation>
    <scope>NUCLEOTIDE SEQUENCE [LARGE SCALE GENOMIC DNA]</scope>
    <source>
        <strain evidence="1">Alpha-2009</strain>
        <tissue evidence="1">Whole body</tissue>
    </source>
</reference>
<gene>
    <name evidence="1" type="ORF">PUN28_018405</name>
</gene>
<dbReference type="EMBL" id="JADYXP020000022">
    <property type="protein sequence ID" value="KAL0103084.1"/>
    <property type="molecule type" value="Genomic_DNA"/>
</dbReference>
<organism evidence="1 2">
    <name type="scientific">Cardiocondyla obscurior</name>
    <dbReference type="NCBI Taxonomy" id="286306"/>
    <lineage>
        <taxon>Eukaryota</taxon>
        <taxon>Metazoa</taxon>
        <taxon>Ecdysozoa</taxon>
        <taxon>Arthropoda</taxon>
        <taxon>Hexapoda</taxon>
        <taxon>Insecta</taxon>
        <taxon>Pterygota</taxon>
        <taxon>Neoptera</taxon>
        <taxon>Endopterygota</taxon>
        <taxon>Hymenoptera</taxon>
        <taxon>Apocrita</taxon>
        <taxon>Aculeata</taxon>
        <taxon>Formicoidea</taxon>
        <taxon>Formicidae</taxon>
        <taxon>Myrmicinae</taxon>
        <taxon>Cardiocondyla</taxon>
    </lineage>
</organism>
<dbReference type="Proteomes" id="UP001430953">
    <property type="component" value="Unassembled WGS sequence"/>
</dbReference>
<protein>
    <submittedName>
        <fullName evidence="1">Uncharacterized protein</fullName>
    </submittedName>
</protein>
<accession>A0AAW2EL40</accession>
<dbReference type="AlphaFoldDB" id="A0AAW2EL40"/>
<proteinExistence type="predicted"/>
<evidence type="ECO:0000313" key="1">
    <source>
        <dbReference type="EMBL" id="KAL0103084.1"/>
    </source>
</evidence>
<evidence type="ECO:0000313" key="2">
    <source>
        <dbReference type="Proteomes" id="UP001430953"/>
    </source>
</evidence>
<sequence length="46" mass="5396">MEKYSILHGFSNTSPFPRVTLPCDVITAFCNIFSYNYVPYIFSRKK</sequence>
<comment type="caution">
    <text evidence="1">The sequence shown here is derived from an EMBL/GenBank/DDBJ whole genome shotgun (WGS) entry which is preliminary data.</text>
</comment>
<keyword evidence="2" id="KW-1185">Reference proteome</keyword>